<protein>
    <recommendedName>
        <fullName evidence="8">PGG domain-containing protein</fullName>
    </recommendedName>
</protein>
<comment type="similarity">
    <text evidence="1">Belongs to the PPR family. P subfamily.</text>
</comment>
<keyword evidence="7" id="KW-1185">Reference proteome</keyword>
<dbReference type="Pfam" id="PF12796">
    <property type="entry name" value="Ank_2"/>
    <property type="match status" value="3"/>
</dbReference>
<dbReference type="AlphaFoldDB" id="A0AA39SHP6"/>
<evidence type="ECO:0000256" key="2">
    <source>
        <dbReference type="ARBA" id="ARBA00022737"/>
    </source>
</evidence>
<evidence type="ECO:0000256" key="3">
    <source>
        <dbReference type="PROSITE-ProRule" id="PRU00023"/>
    </source>
</evidence>
<proteinExistence type="inferred from homology"/>
<reference evidence="6" key="1">
    <citation type="journal article" date="2022" name="Plant J.">
        <title>Strategies of tolerance reflected in two North American maple genomes.</title>
        <authorList>
            <person name="McEvoy S.L."/>
            <person name="Sezen U.U."/>
            <person name="Trouern-Trend A."/>
            <person name="McMahon S.M."/>
            <person name="Schaberg P.G."/>
            <person name="Yang J."/>
            <person name="Wegrzyn J.L."/>
            <person name="Swenson N.G."/>
        </authorList>
    </citation>
    <scope>NUCLEOTIDE SEQUENCE</scope>
    <source>
        <strain evidence="6">NS2018</strain>
    </source>
</reference>
<feature type="repeat" description="ANK" evidence="3">
    <location>
        <begin position="258"/>
        <end position="281"/>
    </location>
</feature>
<evidence type="ECO:0000256" key="5">
    <source>
        <dbReference type="SAM" id="Phobius"/>
    </source>
</evidence>
<dbReference type="PANTHER" id="PTHR45717:SF6">
    <property type="entry name" value="PENTACOTRIPEPTIDE-REPEAT REGION OF PRORP DOMAIN-CONTAINING PROTEIN"/>
    <property type="match status" value="1"/>
</dbReference>
<sequence length="971" mass="109618">MDATHFEAVRRGNINDFPFCEINNQDSSDIFHKFGPLGNSLLHVAAGSGHLEITELMASKFPFMITKKNSQGNTPLHFAVKAEKLNTTRVLVECAKQIGTGDTLLRMKNDEGNTALHMVLLELKAAEKGRVDNLVAVARYLVSANPEVSYVMNNASKSPLLLAIESNDVDILEYLLSALPQDTGLLDTLQGKNPVHVAIEKKQLDILVIIKEKKEELLVLKDDEENTPLHYAASVGYLEGVNYLLEINGNWAFERNKKGLYPLHLACENGHAKIMKKLLEKWPDATEFLCNRGRSILHIVAMCGKEEIVSYILKEKALDELVNKKDKDGNTPLHLAALSCNPLVVATLMYHKRSKIDLVNNQGLTAYDLFNLKESQKVQDQGIDVNVGNLRETYDKDSSEMDFKRYDEPNRFQKMATSVLFYKKKKSFYPQNDYSSITKVALALIKSKERLSKEDVNSRINILFVVAALIVGSAYAGSLQMLDGGKGDDVGASHANTAKGFVKSNINTTDWELKYGFPSHWLITFVFDNVAAMSLSITAAFTLCSALLLEDMLATILIKIAFSCLVFALSFMAKAFLSAINIGMRTSEIESPDIQLVIVVLQLSQWLLVSIPLMILAFGGEALTRHIFSICFSIYFRLHRLWGKICQWMTDRHCLALSSRDVALRLDLIHRIHGIEDAEKYLNNVSNDLKTFNVYRALLSLYVQEASVERAEAIMQKLREMGLATSPFPYNILINLYIKTGDSDKIDKLMQEMNEKAIPLEKYTARNRIAAYIAASDLSGMERVLNQVEKDHHFVEDWDLYSLVVSGYVKFGLIEKALVMLKKMERMIPLLKNKLAFEYLLTLYASTGMKNELYRVWNEYKPPNDRVNESHACMITCLAKLDDIEGAEKIFEEWESQCTVYDFRVINRLLVAYSKKGLIEKAESTLNKAVEGRKTYASSWNVLAIGYVEQNQMLKAVEMLKRAISVGRGRW</sequence>
<accession>A0AA39SHP6</accession>
<evidence type="ECO:0008006" key="8">
    <source>
        <dbReference type="Google" id="ProtNLM"/>
    </source>
</evidence>
<dbReference type="PROSITE" id="PS51375">
    <property type="entry name" value="PPR"/>
    <property type="match status" value="1"/>
</dbReference>
<evidence type="ECO:0000256" key="1">
    <source>
        <dbReference type="ARBA" id="ARBA00007626"/>
    </source>
</evidence>
<comment type="caution">
    <text evidence="6">The sequence shown here is derived from an EMBL/GenBank/DDBJ whole genome shotgun (WGS) entry which is preliminary data.</text>
</comment>
<reference evidence="6" key="2">
    <citation type="submission" date="2023-06" db="EMBL/GenBank/DDBJ databases">
        <authorList>
            <person name="Swenson N.G."/>
            <person name="Wegrzyn J.L."/>
            <person name="Mcevoy S.L."/>
        </authorList>
    </citation>
    <scope>NUCLEOTIDE SEQUENCE</scope>
    <source>
        <strain evidence="6">NS2018</strain>
        <tissue evidence="6">Leaf</tissue>
    </source>
</reference>
<dbReference type="PROSITE" id="PS50088">
    <property type="entry name" value="ANK_REPEAT"/>
    <property type="match status" value="4"/>
</dbReference>
<dbReference type="EMBL" id="JAUESC010000381">
    <property type="protein sequence ID" value="KAK0591302.1"/>
    <property type="molecule type" value="Genomic_DNA"/>
</dbReference>
<name>A0AA39SHP6_ACESA</name>
<feature type="transmembrane region" description="Helical" evidence="5">
    <location>
        <begin position="521"/>
        <end position="549"/>
    </location>
</feature>
<feature type="transmembrane region" description="Helical" evidence="5">
    <location>
        <begin position="460"/>
        <end position="478"/>
    </location>
</feature>
<dbReference type="PANTHER" id="PTHR45717">
    <property type="entry name" value="OS12G0527900 PROTEIN"/>
    <property type="match status" value="1"/>
</dbReference>
<evidence type="ECO:0000256" key="4">
    <source>
        <dbReference type="PROSITE-ProRule" id="PRU00708"/>
    </source>
</evidence>
<dbReference type="Pfam" id="PF01535">
    <property type="entry name" value="PPR"/>
    <property type="match status" value="4"/>
</dbReference>
<keyword evidence="5" id="KW-0472">Membrane</keyword>
<dbReference type="GO" id="GO:0003729">
    <property type="term" value="F:mRNA binding"/>
    <property type="evidence" value="ECO:0007669"/>
    <property type="project" value="UniProtKB-ARBA"/>
</dbReference>
<gene>
    <name evidence="6" type="ORF">LWI29_038197</name>
</gene>
<feature type="transmembrane region" description="Helical" evidence="5">
    <location>
        <begin position="556"/>
        <end position="582"/>
    </location>
</feature>
<dbReference type="InterPro" id="IPR002885">
    <property type="entry name" value="PPR_rpt"/>
</dbReference>
<feature type="transmembrane region" description="Helical" evidence="5">
    <location>
        <begin position="594"/>
        <end position="618"/>
    </location>
</feature>
<dbReference type="SUPFAM" id="SSF48452">
    <property type="entry name" value="TPR-like"/>
    <property type="match status" value="1"/>
</dbReference>
<dbReference type="Proteomes" id="UP001168877">
    <property type="component" value="Unassembled WGS sequence"/>
</dbReference>
<feature type="repeat" description="PPR" evidence="4">
    <location>
        <begin position="726"/>
        <end position="760"/>
    </location>
</feature>
<dbReference type="NCBIfam" id="TIGR00756">
    <property type="entry name" value="PPR"/>
    <property type="match status" value="1"/>
</dbReference>
<feature type="repeat" description="ANK" evidence="3">
    <location>
        <begin position="71"/>
        <end position="103"/>
    </location>
</feature>
<dbReference type="SUPFAM" id="SSF48403">
    <property type="entry name" value="Ankyrin repeat"/>
    <property type="match status" value="2"/>
</dbReference>
<keyword evidence="5" id="KW-0812">Transmembrane</keyword>
<keyword evidence="2" id="KW-0677">Repeat</keyword>
<keyword evidence="5" id="KW-1133">Transmembrane helix</keyword>
<evidence type="ECO:0000313" key="6">
    <source>
        <dbReference type="EMBL" id="KAK0591302.1"/>
    </source>
</evidence>
<organism evidence="6 7">
    <name type="scientific">Acer saccharum</name>
    <name type="common">Sugar maple</name>
    <dbReference type="NCBI Taxonomy" id="4024"/>
    <lineage>
        <taxon>Eukaryota</taxon>
        <taxon>Viridiplantae</taxon>
        <taxon>Streptophyta</taxon>
        <taxon>Embryophyta</taxon>
        <taxon>Tracheophyta</taxon>
        <taxon>Spermatophyta</taxon>
        <taxon>Magnoliopsida</taxon>
        <taxon>eudicotyledons</taxon>
        <taxon>Gunneridae</taxon>
        <taxon>Pentapetalae</taxon>
        <taxon>rosids</taxon>
        <taxon>malvids</taxon>
        <taxon>Sapindales</taxon>
        <taxon>Sapindaceae</taxon>
        <taxon>Hippocastanoideae</taxon>
        <taxon>Acereae</taxon>
        <taxon>Acer</taxon>
    </lineage>
</organism>
<dbReference type="PROSITE" id="PS50297">
    <property type="entry name" value="ANK_REP_REGION"/>
    <property type="match status" value="3"/>
</dbReference>
<dbReference type="InterPro" id="IPR011990">
    <property type="entry name" value="TPR-like_helical_dom_sf"/>
</dbReference>
<keyword evidence="3" id="KW-0040">ANK repeat</keyword>
<dbReference type="GO" id="GO:0005739">
    <property type="term" value="C:mitochondrion"/>
    <property type="evidence" value="ECO:0007669"/>
    <property type="project" value="TreeGrafter"/>
</dbReference>
<evidence type="ECO:0000313" key="7">
    <source>
        <dbReference type="Proteomes" id="UP001168877"/>
    </source>
</evidence>
<dbReference type="Gene3D" id="1.25.40.10">
    <property type="entry name" value="Tetratricopeptide repeat domain"/>
    <property type="match status" value="3"/>
</dbReference>
<feature type="repeat" description="ANK" evidence="3">
    <location>
        <begin position="328"/>
        <end position="361"/>
    </location>
</feature>
<dbReference type="InterPro" id="IPR036770">
    <property type="entry name" value="Ankyrin_rpt-contain_sf"/>
</dbReference>
<dbReference type="Gene3D" id="1.25.40.20">
    <property type="entry name" value="Ankyrin repeat-containing domain"/>
    <property type="match status" value="1"/>
</dbReference>
<dbReference type="InterPro" id="IPR002110">
    <property type="entry name" value="Ankyrin_rpt"/>
</dbReference>
<feature type="repeat" description="ANK" evidence="3">
    <location>
        <begin position="224"/>
        <end position="256"/>
    </location>
</feature>
<dbReference type="SMART" id="SM00248">
    <property type="entry name" value="ANK"/>
    <property type="match status" value="9"/>
</dbReference>